<sequence>MSDLAEHARTVRGRGRPRGPDANYRARLLDAALDAFGAQGFEAAGLRAIAASAGCDVSMVAHYFGSKAELWAAVVDRIEAQVRADLAALDMLSPAAGPIERRVVAAVEAMFVQAVRQPQAMRFVMRQMTDPGERLDELVARVVEPVHAVFLPLWQEAIDAGIFRMRSALALQTFVFGAISYAVAAAPVLARMSGGEIDLARLQREFMDGLFARLARGEADADASDTAEEGR</sequence>
<gene>
    <name evidence="6" type="ORF">E6Q80_06590</name>
</gene>
<dbReference type="PANTHER" id="PTHR30055:SF234">
    <property type="entry name" value="HTH-TYPE TRANSCRIPTIONAL REGULATOR BETI"/>
    <property type="match status" value="1"/>
</dbReference>
<dbReference type="EMBL" id="SSFD01000090">
    <property type="protein sequence ID" value="TXH87197.1"/>
    <property type="molecule type" value="Genomic_DNA"/>
</dbReference>
<organism evidence="6 7">
    <name type="scientific">Thauera aminoaromatica</name>
    <dbReference type="NCBI Taxonomy" id="164330"/>
    <lineage>
        <taxon>Bacteria</taxon>
        <taxon>Pseudomonadati</taxon>
        <taxon>Pseudomonadota</taxon>
        <taxon>Betaproteobacteria</taxon>
        <taxon>Rhodocyclales</taxon>
        <taxon>Zoogloeaceae</taxon>
        <taxon>Thauera</taxon>
    </lineage>
</organism>
<feature type="domain" description="HTH tetR-type" evidence="5">
    <location>
        <begin position="22"/>
        <end position="82"/>
    </location>
</feature>
<dbReference type="InterPro" id="IPR050109">
    <property type="entry name" value="HTH-type_TetR-like_transc_reg"/>
</dbReference>
<dbReference type="PANTHER" id="PTHR30055">
    <property type="entry name" value="HTH-TYPE TRANSCRIPTIONAL REGULATOR RUTR"/>
    <property type="match status" value="1"/>
</dbReference>
<evidence type="ECO:0000313" key="7">
    <source>
        <dbReference type="Proteomes" id="UP000321192"/>
    </source>
</evidence>
<dbReference type="PROSITE" id="PS50977">
    <property type="entry name" value="HTH_TETR_2"/>
    <property type="match status" value="1"/>
</dbReference>
<evidence type="ECO:0000256" key="4">
    <source>
        <dbReference type="PROSITE-ProRule" id="PRU00335"/>
    </source>
</evidence>
<dbReference type="InterPro" id="IPR036271">
    <property type="entry name" value="Tet_transcr_reg_TetR-rel_C_sf"/>
</dbReference>
<evidence type="ECO:0000256" key="2">
    <source>
        <dbReference type="ARBA" id="ARBA00023125"/>
    </source>
</evidence>
<proteinExistence type="predicted"/>
<evidence type="ECO:0000313" key="6">
    <source>
        <dbReference type="EMBL" id="TXH87197.1"/>
    </source>
</evidence>
<dbReference type="RefSeq" id="WP_273423670.1">
    <property type="nucleotide sequence ID" value="NZ_JAKLLK010000039.1"/>
</dbReference>
<dbReference type="SUPFAM" id="SSF48498">
    <property type="entry name" value="Tetracyclin repressor-like, C-terminal domain"/>
    <property type="match status" value="1"/>
</dbReference>
<evidence type="ECO:0000256" key="3">
    <source>
        <dbReference type="ARBA" id="ARBA00023163"/>
    </source>
</evidence>
<comment type="caution">
    <text evidence="6">The sequence shown here is derived from an EMBL/GenBank/DDBJ whole genome shotgun (WGS) entry which is preliminary data.</text>
</comment>
<dbReference type="PRINTS" id="PR00455">
    <property type="entry name" value="HTHTETR"/>
</dbReference>
<dbReference type="InterPro" id="IPR001647">
    <property type="entry name" value="HTH_TetR"/>
</dbReference>
<dbReference type="InterPro" id="IPR015292">
    <property type="entry name" value="Tscrpt_reg_YbiH_C"/>
</dbReference>
<dbReference type="GO" id="GO:0000976">
    <property type="term" value="F:transcription cis-regulatory region binding"/>
    <property type="evidence" value="ECO:0007669"/>
    <property type="project" value="TreeGrafter"/>
</dbReference>
<reference evidence="6 7" key="1">
    <citation type="submission" date="2018-09" db="EMBL/GenBank/DDBJ databases">
        <title>Metagenome Assembled Genomes from an Advanced Water Purification Facility.</title>
        <authorList>
            <person name="Stamps B.W."/>
            <person name="Spear J.R."/>
        </authorList>
    </citation>
    <scope>NUCLEOTIDE SEQUENCE [LARGE SCALE GENOMIC DNA]</scope>
    <source>
        <strain evidence="6">Bin_27_1</strain>
    </source>
</reference>
<dbReference type="AlphaFoldDB" id="A0A5C7SUG1"/>
<evidence type="ECO:0000259" key="5">
    <source>
        <dbReference type="PROSITE" id="PS50977"/>
    </source>
</evidence>
<keyword evidence="2 4" id="KW-0238">DNA-binding</keyword>
<dbReference type="Gene3D" id="1.10.357.10">
    <property type="entry name" value="Tetracycline Repressor, domain 2"/>
    <property type="match status" value="1"/>
</dbReference>
<dbReference type="SUPFAM" id="SSF46689">
    <property type="entry name" value="Homeodomain-like"/>
    <property type="match status" value="1"/>
</dbReference>
<feature type="DNA-binding region" description="H-T-H motif" evidence="4">
    <location>
        <begin position="45"/>
        <end position="64"/>
    </location>
</feature>
<keyword evidence="1" id="KW-0805">Transcription regulation</keyword>
<dbReference type="GO" id="GO:0003700">
    <property type="term" value="F:DNA-binding transcription factor activity"/>
    <property type="evidence" value="ECO:0007669"/>
    <property type="project" value="TreeGrafter"/>
</dbReference>
<name>A0A5C7SUG1_THASP</name>
<keyword evidence="3" id="KW-0804">Transcription</keyword>
<dbReference type="Proteomes" id="UP000321192">
    <property type="component" value="Unassembled WGS sequence"/>
</dbReference>
<dbReference type="Pfam" id="PF09209">
    <property type="entry name" value="CecR_C"/>
    <property type="match status" value="1"/>
</dbReference>
<evidence type="ECO:0000256" key="1">
    <source>
        <dbReference type="ARBA" id="ARBA00023015"/>
    </source>
</evidence>
<protein>
    <submittedName>
        <fullName evidence="6">DUF1956 domain-containing protein</fullName>
    </submittedName>
</protein>
<dbReference type="Pfam" id="PF00440">
    <property type="entry name" value="TetR_N"/>
    <property type="match status" value="1"/>
</dbReference>
<dbReference type="InterPro" id="IPR009057">
    <property type="entry name" value="Homeodomain-like_sf"/>
</dbReference>
<accession>A0A5C7SUG1</accession>